<reference evidence="2 3" key="1">
    <citation type="journal article" date="2016" name="Nat. Commun.">
        <title>Thousands of microbial genomes shed light on interconnected biogeochemical processes in an aquifer system.</title>
        <authorList>
            <person name="Anantharaman K."/>
            <person name="Brown C.T."/>
            <person name="Hug L.A."/>
            <person name="Sharon I."/>
            <person name="Castelle C.J."/>
            <person name="Probst A.J."/>
            <person name="Thomas B.C."/>
            <person name="Singh A."/>
            <person name="Wilkins M.J."/>
            <person name="Karaoz U."/>
            <person name="Brodie E.L."/>
            <person name="Williams K.H."/>
            <person name="Hubbard S.S."/>
            <person name="Banfield J.F."/>
        </authorList>
    </citation>
    <scope>NUCLEOTIDE SEQUENCE [LARGE SCALE GENOMIC DNA]</scope>
</reference>
<keyword evidence="1" id="KW-1133">Transmembrane helix</keyword>
<evidence type="ECO:0000313" key="2">
    <source>
        <dbReference type="EMBL" id="OGL81707.1"/>
    </source>
</evidence>
<sequence length="254" mass="28506">MAHYIKFLPLIVSALIFLLFEVVYQKPRWIFGVSISIPLISFAAIYYIMGPRLKTPSARFKFLIIPTLLGFSALAFSLLIESALARHLLALLIFIGLALFFESVITYIWRHDAYVGYSLENLSSYALTLTMFLISCVLAGFYILLDLNLGLIVGLGLLAFLAINYEFFWMSKILSLPTLLFAGTLTLILTQIFVALILLPFHFMIDGAIITVLWYTAASISRAHLLGMLKPKMIYRYLALASILLLLLFASASI</sequence>
<feature type="transmembrane region" description="Helical" evidence="1">
    <location>
        <begin position="60"/>
        <end position="80"/>
    </location>
</feature>
<keyword evidence="1" id="KW-0812">Transmembrane</keyword>
<evidence type="ECO:0000313" key="3">
    <source>
        <dbReference type="Proteomes" id="UP000176897"/>
    </source>
</evidence>
<keyword evidence="1" id="KW-0472">Membrane</keyword>
<dbReference type="Proteomes" id="UP000176897">
    <property type="component" value="Unassembled WGS sequence"/>
</dbReference>
<dbReference type="AlphaFoldDB" id="A0A1F7UVL6"/>
<feature type="transmembrane region" description="Helical" evidence="1">
    <location>
        <begin position="179"/>
        <end position="201"/>
    </location>
</feature>
<feature type="transmembrane region" description="Helical" evidence="1">
    <location>
        <begin position="149"/>
        <end position="167"/>
    </location>
</feature>
<feature type="transmembrane region" description="Helical" evidence="1">
    <location>
        <begin position="30"/>
        <end position="48"/>
    </location>
</feature>
<comment type="caution">
    <text evidence="2">The sequence shown here is derived from an EMBL/GenBank/DDBJ whole genome shotgun (WGS) entry which is preliminary data.</text>
</comment>
<gene>
    <name evidence="2" type="ORF">A3B21_04645</name>
</gene>
<evidence type="ECO:0000256" key="1">
    <source>
        <dbReference type="SAM" id="Phobius"/>
    </source>
</evidence>
<dbReference type="EMBL" id="MGEJ01000003">
    <property type="protein sequence ID" value="OGL81707.1"/>
    <property type="molecule type" value="Genomic_DNA"/>
</dbReference>
<feature type="transmembrane region" description="Helical" evidence="1">
    <location>
        <begin position="207"/>
        <end position="227"/>
    </location>
</feature>
<proteinExistence type="predicted"/>
<accession>A0A1F7UVL6</accession>
<feature type="transmembrane region" description="Helical" evidence="1">
    <location>
        <begin position="86"/>
        <end position="110"/>
    </location>
</feature>
<feature type="transmembrane region" description="Helical" evidence="1">
    <location>
        <begin position="7"/>
        <end position="24"/>
    </location>
</feature>
<name>A0A1F7UVL6_9BACT</name>
<protein>
    <submittedName>
        <fullName evidence="2">Uncharacterized protein</fullName>
    </submittedName>
</protein>
<feature type="transmembrane region" description="Helical" evidence="1">
    <location>
        <begin position="122"/>
        <end position="143"/>
    </location>
</feature>
<feature type="transmembrane region" description="Helical" evidence="1">
    <location>
        <begin position="234"/>
        <end position="252"/>
    </location>
</feature>
<dbReference type="STRING" id="1802401.A3B21_04645"/>
<organism evidence="2 3">
    <name type="scientific">Candidatus Uhrbacteria bacterium RIFCSPLOWO2_01_FULL_47_24</name>
    <dbReference type="NCBI Taxonomy" id="1802401"/>
    <lineage>
        <taxon>Bacteria</taxon>
        <taxon>Candidatus Uhriibacteriota</taxon>
    </lineage>
</organism>